<dbReference type="EMBL" id="LXQA010363627">
    <property type="protein sequence ID" value="MCI46844.1"/>
    <property type="molecule type" value="Genomic_DNA"/>
</dbReference>
<dbReference type="AlphaFoldDB" id="A0A392SF75"/>
<accession>A0A392SF75</accession>
<protein>
    <submittedName>
        <fullName evidence="1">Uncharacterized protein</fullName>
    </submittedName>
</protein>
<sequence>LYTAPGAEDPCAWRILGEFLRIVDPLVRIAALAQFILALGAAC</sequence>
<proteinExistence type="predicted"/>
<evidence type="ECO:0000313" key="1">
    <source>
        <dbReference type="EMBL" id="MCI46844.1"/>
    </source>
</evidence>
<organism evidence="1 2">
    <name type="scientific">Trifolium medium</name>
    <dbReference type="NCBI Taxonomy" id="97028"/>
    <lineage>
        <taxon>Eukaryota</taxon>
        <taxon>Viridiplantae</taxon>
        <taxon>Streptophyta</taxon>
        <taxon>Embryophyta</taxon>
        <taxon>Tracheophyta</taxon>
        <taxon>Spermatophyta</taxon>
        <taxon>Magnoliopsida</taxon>
        <taxon>eudicotyledons</taxon>
        <taxon>Gunneridae</taxon>
        <taxon>Pentapetalae</taxon>
        <taxon>rosids</taxon>
        <taxon>fabids</taxon>
        <taxon>Fabales</taxon>
        <taxon>Fabaceae</taxon>
        <taxon>Papilionoideae</taxon>
        <taxon>50 kb inversion clade</taxon>
        <taxon>NPAAA clade</taxon>
        <taxon>Hologalegina</taxon>
        <taxon>IRL clade</taxon>
        <taxon>Trifolieae</taxon>
        <taxon>Trifolium</taxon>
    </lineage>
</organism>
<feature type="non-terminal residue" evidence="1">
    <location>
        <position position="1"/>
    </location>
</feature>
<keyword evidence="2" id="KW-1185">Reference proteome</keyword>
<dbReference type="Proteomes" id="UP000265520">
    <property type="component" value="Unassembled WGS sequence"/>
</dbReference>
<reference evidence="1 2" key="1">
    <citation type="journal article" date="2018" name="Front. Plant Sci.">
        <title>Red Clover (Trifolium pratense) and Zigzag Clover (T. medium) - A Picture of Genomic Similarities and Differences.</title>
        <authorList>
            <person name="Dluhosova J."/>
            <person name="Istvanek J."/>
            <person name="Nedelnik J."/>
            <person name="Repkova J."/>
        </authorList>
    </citation>
    <scope>NUCLEOTIDE SEQUENCE [LARGE SCALE GENOMIC DNA]</scope>
    <source>
        <strain evidence="2">cv. 10/8</strain>
        <tissue evidence="1">Leaf</tissue>
    </source>
</reference>
<evidence type="ECO:0000313" key="2">
    <source>
        <dbReference type="Proteomes" id="UP000265520"/>
    </source>
</evidence>
<comment type="caution">
    <text evidence="1">The sequence shown here is derived from an EMBL/GenBank/DDBJ whole genome shotgun (WGS) entry which is preliminary data.</text>
</comment>
<name>A0A392SF75_9FABA</name>